<dbReference type="KEGG" id="samy:DB32_004804"/>
<protein>
    <submittedName>
        <fullName evidence="2">Uncharacterized protein</fullName>
    </submittedName>
</protein>
<sequence>MTTAAARTATPAVEIRAERATKELARPALPNPHDTLGAWVLTAMVAGFFATIALVFWLARTIHV</sequence>
<gene>
    <name evidence="2" type="ORF">DB32_004804</name>
</gene>
<evidence type="ECO:0000313" key="3">
    <source>
        <dbReference type="Proteomes" id="UP000034883"/>
    </source>
</evidence>
<evidence type="ECO:0000256" key="1">
    <source>
        <dbReference type="SAM" id="Phobius"/>
    </source>
</evidence>
<keyword evidence="1" id="KW-0472">Membrane</keyword>
<dbReference type="STRING" id="927083.DB32_004804"/>
<organism evidence="2 3">
    <name type="scientific">Sandaracinus amylolyticus</name>
    <dbReference type="NCBI Taxonomy" id="927083"/>
    <lineage>
        <taxon>Bacteria</taxon>
        <taxon>Pseudomonadati</taxon>
        <taxon>Myxococcota</taxon>
        <taxon>Polyangia</taxon>
        <taxon>Polyangiales</taxon>
        <taxon>Sandaracinaceae</taxon>
        <taxon>Sandaracinus</taxon>
    </lineage>
</organism>
<reference evidence="2 3" key="1">
    <citation type="submission" date="2015-03" db="EMBL/GenBank/DDBJ databases">
        <title>Genome assembly of Sandaracinus amylolyticus DSM 53668.</title>
        <authorList>
            <person name="Sharma G."/>
            <person name="Subramanian S."/>
        </authorList>
    </citation>
    <scope>NUCLEOTIDE SEQUENCE [LARGE SCALE GENOMIC DNA]</scope>
    <source>
        <strain evidence="2 3">DSM 53668</strain>
    </source>
</reference>
<dbReference type="Proteomes" id="UP000034883">
    <property type="component" value="Chromosome"/>
</dbReference>
<keyword evidence="1" id="KW-0812">Transmembrane</keyword>
<keyword evidence="3" id="KW-1185">Reference proteome</keyword>
<accession>A0A0F6W541</accession>
<evidence type="ECO:0000313" key="2">
    <source>
        <dbReference type="EMBL" id="AKF07655.1"/>
    </source>
</evidence>
<name>A0A0F6W541_9BACT</name>
<feature type="transmembrane region" description="Helical" evidence="1">
    <location>
        <begin position="36"/>
        <end position="59"/>
    </location>
</feature>
<dbReference type="AlphaFoldDB" id="A0A0F6W541"/>
<dbReference type="RefSeq" id="WP_053234886.1">
    <property type="nucleotide sequence ID" value="NZ_CP011125.1"/>
</dbReference>
<keyword evidence="1" id="KW-1133">Transmembrane helix</keyword>
<proteinExistence type="predicted"/>
<dbReference type="EMBL" id="CP011125">
    <property type="protein sequence ID" value="AKF07655.1"/>
    <property type="molecule type" value="Genomic_DNA"/>
</dbReference>